<dbReference type="GO" id="GO:0000149">
    <property type="term" value="F:SNARE binding"/>
    <property type="evidence" value="ECO:0007669"/>
    <property type="project" value="TreeGrafter"/>
</dbReference>
<dbReference type="HOGENOM" id="CLU_050916_0_0_1"/>
<gene>
    <name evidence="2" type="ORF">SU7_2353</name>
</gene>
<protein>
    <submittedName>
        <fullName evidence="2">Vps38p</fullName>
    </submittedName>
</protein>
<dbReference type="OrthoDB" id="4069826at2759"/>
<dbReference type="GO" id="GO:0005768">
    <property type="term" value="C:endosome"/>
    <property type="evidence" value="ECO:0007669"/>
    <property type="project" value="TreeGrafter"/>
</dbReference>
<keyword evidence="1" id="KW-0175">Coiled coil</keyword>
<dbReference type="EMBL" id="ALIE01000145">
    <property type="protein sequence ID" value="EJS42592.1"/>
    <property type="molecule type" value="Genomic_DNA"/>
</dbReference>
<dbReference type="InterPro" id="IPR040939">
    <property type="entry name" value="Vps38"/>
</dbReference>
<dbReference type="Proteomes" id="UP000006968">
    <property type="component" value="Chromosome XII"/>
</dbReference>
<accession>J8LKP0</accession>
<organism evidence="2 3">
    <name type="scientific">Saccharomyces arboricola (strain H-6 / AS 2.3317 / CBS 10644)</name>
    <name type="common">Yeast</name>
    <dbReference type="NCBI Taxonomy" id="1160507"/>
    <lineage>
        <taxon>Eukaryota</taxon>
        <taxon>Fungi</taxon>
        <taxon>Dikarya</taxon>
        <taxon>Ascomycota</taxon>
        <taxon>Saccharomycotina</taxon>
        <taxon>Saccharomycetes</taxon>
        <taxon>Saccharomycetales</taxon>
        <taxon>Saccharomycetaceae</taxon>
        <taxon>Saccharomyces</taxon>
    </lineage>
</organism>
<dbReference type="PANTHER" id="PTHR15157">
    <property type="entry name" value="UV RADIATION RESISTANCE-ASSOCIATED GENE PROTEIN"/>
    <property type="match status" value="1"/>
</dbReference>
<sequence length="434" mass="50457">MKQFLLSRRQRHVRAICFHNISLFKPNGDPRVIKEHSNQFVSCFFTLESIRGELLYVSEVQSDSLQKLCFQDMPQLNGASTMIILKLVGKVPSEILRKISSNENTNTEDKWFVLCTYTIDLNKLQPINEDAVLITGTNTPVLHLIDGSYTIPTENVKPIKEPTSLHKRNISEIKIKNSLAYSSLLKLNKLLEYSSQVQEEINEISAKVEEGFLLHKNRYQWYMKTAQKSIEILQMKTKQKNIEMSQFEDSDTINRSKTDTSLISQDESINDDYGSIYSRFVQIKDRLDQLRVKKLYQLIGIFRSTDLFDIKNGHVHFENPSSANDIIKGLKFKSLNIEILFKKADETNKYKEHLNSQLGYYLLFLHLTATQIFKAPLPYKLMYYGSTSVIEGQYPLYFTNSMLTRHQTKLIRAIHYFNANILQLKQFLENYCPT</sequence>
<dbReference type="PANTHER" id="PTHR15157:SF5">
    <property type="entry name" value="UV RADIATION RESISTANCE-ASSOCIATED GENE PROTEIN"/>
    <property type="match status" value="1"/>
</dbReference>
<dbReference type="GO" id="GO:0000323">
    <property type="term" value="C:lytic vacuole"/>
    <property type="evidence" value="ECO:0007669"/>
    <property type="project" value="TreeGrafter"/>
</dbReference>
<dbReference type="GO" id="GO:0034272">
    <property type="term" value="C:phosphatidylinositol 3-kinase complex, class III, type II"/>
    <property type="evidence" value="ECO:0007669"/>
    <property type="project" value="InterPro"/>
</dbReference>
<evidence type="ECO:0000313" key="2">
    <source>
        <dbReference type="EMBL" id="EJS42592.1"/>
    </source>
</evidence>
<keyword evidence="3" id="KW-1185">Reference proteome</keyword>
<reference evidence="2 3" key="1">
    <citation type="journal article" date="2013" name="BMC Genomics">
        <title>High quality de novo sequencing and assembly of the Saccharomyces arboricolus genome.</title>
        <authorList>
            <person name="Liti G."/>
            <person name="Nguyen Ba A.N."/>
            <person name="Blythe M."/>
            <person name="Mueller C.A."/>
            <person name="Bergstroem A."/>
            <person name="Cubillos F.A."/>
            <person name="Dafhnis-Calas F."/>
            <person name="Khoshraftar S."/>
            <person name="Malla S."/>
            <person name="Mehta N."/>
            <person name="Siow C.C."/>
            <person name="Warringer J."/>
            <person name="Moses A.M."/>
            <person name="Louis E.J."/>
            <person name="Nieduszynski C.A."/>
        </authorList>
    </citation>
    <scope>NUCLEOTIDE SEQUENCE [LARGE SCALE GENOMIC DNA]</scope>
    <source>
        <strain evidence="3">H-6 / AS 2.3317 / CBS 10644</strain>
    </source>
</reference>
<name>J8LKP0_SACAR</name>
<dbReference type="GO" id="GO:0035493">
    <property type="term" value="P:SNARE complex assembly"/>
    <property type="evidence" value="ECO:0007669"/>
    <property type="project" value="TreeGrafter"/>
</dbReference>
<comment type="caution">
    <text evidence="2">The sequence shown here is derived from an EMBL/GenBank/DDBJ whole genome shotgun (WGS) entry which is preliminary data.</text>
</comment>
<dbReference type="AlphaFoldDB" id="J8LKP0"/>
<proteinExistence type="predicted"/>
<dbReference type="Pfam" id="PF17649">
    <property type="entry name" value="VPS38"/>
    <property type="match status" value="1"/>
</dbReference>
<evidence type="ECO:0000313" key="3">
    <source>
        <dbReference type="Proteomes" id="UP000006968"/>
    </source>
</evidence>
<evidence type="ECO:0000256" key="1">
    <source>
        <dbReference type="ARBA" id="ARBA00023054"/>
    </source>
</evidence>